<evidence type="ECO:0000313" key="5">
    <source>
        <dbReference type="EMBL" id="CDS13489.1"/>
    </source>
</evidence>
<dbReference type="EMBL" id="LK023379">
    <property type="protein sequence ID" value="CDS13489.1"/>
    <property type="molecule type" value="Genomic_DNA"/>
</dbReference>
<dbReference type="GO" id="GO:0005737">
    <property type="term" value="C:cytoplasm"/>
    <property type="evidence" value="ECO:0007669"/>
    <property type="project" value="TreeGrafter"/>
</dbReference>
<sequence length="360" mass="40595">MTALRNASSKIRRELPKNWSRHIAQSRPMATAACRQAAPATTGTATVNQENSTLQQTQTEIEPIKPTPVSLDELFGDMPPLAYPDSFKVECLSNPEAMNKRIAELVCQGDTFYGFDMEWQPQFKRGGKENKTALIQICSRDTILLLQVLRLEYLPNQLVRFLKTKTLLKSGVNIKGDGRKLARDFKVECNAFVDLDRICAVLYPQKRPRSLRALTGYFLERNMSKSKKIQCSNWSRLNLTPAQVKYAANDAYASYAIMSIFHKQLLAVGKSITDFVQHHAHEQHKAQENIAIEQQKVTQQAAITSSSRFPSSTTTIIRKTTTSNTFSFSRSNNSSSSNSIPKTSPRRREIGLHQSKTHNK</sequence>
<dbReference type="InterPro" id="IPR012337">
    <property type="entry name" value="RNaseH-like_sf"/>
</dbReference>
<feature type="domain" description="3'-5' exonuclease" evidence="4">
    <location>
        <begin position="89"/>
        <end position="266"/>
    </location>
</feature>
<keyword evidence="1" id="KW-0540">Nuclease</keyword>
<evidence type="ECO:0000256" key="3">
    <source>
        <dbReference type="SAM" id="MobiDB-lite"/>
    </source>
</evidence>
<dbReference type="InterPro" id="IPR002562">
    <property type="entry name" value="3'-5'_exonuclease_dom"/>
</dbReference>
<dbReference type="PANTHER" id="PTHR13620">
    <property type="entry name" value="3-5 EXONUCLEASE"/>
    <property type="match status" value="1"/>
</dbReference>
<name>A0A077X1Z8_9FUNG</name>
<dbReference type="AlphaFoldDB" id="A0A077X1Z8"/>
<evidence type="ECO:0000256" key="2">
    <source>
        <dbReference type="ARBA" id="ARBA00022801"/>
    </source>
</evidence>
<dbReference type="InterPro" id="IPR036397">
    <property type="entry name" value="RNaseH_sf"/>
</dbReference>
<dbReference type="CDD" id="cd06141">
    <property type="entry name" value="WRN_exo"/>
    <property type="match status" value="1"/>
</dbReference>
<dbReference type="Pfam" id="PF01612">
    <property type="entry name" value="DNA_pol_A_exo1"/>
    <property type="match status" value="1"/>
</dbReference>
<evidence type="ECO:0000256" key="1">
    <source>
        <dbReference type="ARBA" id="ARBA00022722"/>
    </source>
</evidence>
<proteinExistence type="predicted"/>
<dbReference type="GO" id="GO:0003676">
    <property type="term" value="F:nucleic acid binding"/>
    <property type="evidence" value="ECO:0007669"/>
    <property type="project" value="InterPro"/>
</dbReference>
<reference evidence="5" key="1">
    <citation type="journal article" date="2014" name="Genome Announc.">
        <title>De novo whole-genome sequence and genome annotation of Lichtheimia ramosa.</title>
        <authorList>
            <person name="Linde J."/>
            <person name="Schwartze V."/>
            <person name="Binder U."/>
            <person name="Lass-Florl C."/>
            <person name="Voigt K."/>
            <person name="Horn F."/>
        </authorList>
    </citation>
    <scope>NUCLEOTIDE SEQUENCE</scope>
    <source>
        <strain evidence="5">JMRC FSU:6197</strain>
    </source>
</reference>
<dbReference type="InterPro" id="IPR051132">
    <property type="entry name" value="3-5_Exonuclease_domain"/>
</dbReference>
<organism evidence="5">
    <name type="scientific">Lichtheimia ramosa</name>
    <dbReference type="NCBI Taxonomy" id="688394"/>
    <lineage>
        <taxon>Eukaryota</taxon>
        <taxon>Fungi</taxon>
        <taxon>Fungi incertae sedis</taxon>
        <taxon>Mucoromycota</taxon>
        <taxon>Mucoromycotina</taxon>
        <taxon>Mucoromycetes</taxon>
        <taxon>Mucorales</taxon>
        <taxon>Lichtheimiaceae</taxon>
        <taxon>Lichtheimia</taxon>
    </lineage>
</organism>
<gene>
    <name evidence="5" type="ORF">LRAMOSA05665</name>
</gene>
<protein>
    <recommendedName>
        <fullName evidence="4">3'-5' exonuclease domain-containing protein</fullName>
    </recommendedName>
</protein>
<dbReference type="GO" id="GO:0008408">
    <property type="term" value="F:3'-5' exonuclease activity"/>
    <property type="evidence" value="ECO:0007669"/>
    <property type="project" value="InterPro"/>
</dbReference>
<feature type="compositionally biased region" description="Low complexity" evidence="3">
    <location>
        <begin position="325"/>
        <end position="339"/>
    </location>
</feature>
<dbReference type="SUPFAM" id="SSF53098">
    <property type="entry name" value="Ribonuclease H-like"/>
    <property type="match status" value="1"/>
</dbReference>
<dbReference type="SMART" id="SM00474">
    <property type="entry name" value="35EXOc"/>
    <property type="match status" value="1"/>
</dbReference>
<dbReference type="GO" id="GO:0005634">
    <property type="term" value="C:nucleus"/>
    <property type="evidence" value="ECO:0007669"/>
    <property type="project" value="TreeGrafter"/>
</dbReference>
<dbReference type="Gene3D" id="3.30.420.10">
    <property type="entry name" value="Ribonuclease H-like superfamily/Ribonuclease H"/>
    <property type="match status" value="1"/>
</dbReference>
<dbReference type="GO" id="GO:0006139">
    <property type="term" value="P:nucleobase-containing compound metabolic process"/>
    <property type="evidence" value="ECO:0007669"/>
    <property type="project" value="InterPro"/>
</dbReference>
<accession>A0A077X1Z8</accession>
<evidence type="ECO:0000259" key="4">
    <source>
        <dbReference type="SMART" id="SM00474"/>
    </source>
</evidence>
<feature type="region of interest" description="Disordered" evidence="3">
    <location>
        <begin position="325"/>
        <end position="360"/>
    </location>
</feature>
<keyword evidence="2" id="KW-0378">Hydrolase</keyword>
<dbReference type="PANTHER" id="PTHR13620:SF104">
    <property type="entry name" value="EXONUCLEASE 3'-5' DOMAIN-CONTAINING PROTEIN 2"/>
    <property type="match status" value="1"/>
</dbReference>
<dbReference type="OrthoDB" id="1920326at2759"/>